<dbReference type="PANTHER" id="PTHR10603">
    <property type="entry name" value="FRAGILE X MENTAL RETARDATION SYNDROME-RELATED PROTEIN"/>
    <property type="match status" value="1"/>
</dbReference>
<dbReference type="InterPro" id="IPR040148">
    <property type="entry name" value="FMR1"/>
</dbReference>
<comment type="caution">
    <text evidence="3">The sequence shown here is derived from an EMBL/GenBank/DDBJ whole genome shotgun (WGS) entry which is preliminary data.</text>
</comment>
<organism evidence="3 5">
    <name type="scientific">Rotaria socialis</name>
    <dbReference type="NCBI Taxonomy" id="392032"/>
    <lineage>
        <taxon>Eukaryota</taxon>
        <taxon>Metazoa</taxon>
        <taxon>Spiralia</taxon>
        <taxon>Gnathifera</taxon>
        <taxon>Rotifera</taxon>
        <taxon>Eurotatoria</taxon>
        <taxon>Bdelloidea</taxon>
        <taxon>Philodinida</taxon>
        <taxon>Philodinidae</taxon>
        <taxon>Rotaria</taxon>
    </lineage>
</organism>
<dbReference type="GO" id="GO:0010494">
    <property type="term" value="C:cytoplasmic stress granule"/>
    <property type="evidence" value="ECO:0007669"/>
    <property type="project" value="TreeGrafter"/>
</dbReference>
<dbReference type="InterPro" id="IPR041560">
    <property type="entry name" value="Tudor_FRM1"/>
</dbReference>
<dbReference type="GO" id="GO:0003730">
    <property type="term" value="F:mRNA 3'-UTR binding"/>
    <property type="evidence" value="ECO:0007669"/>
    <property type="project" value="TreeGrafter"/>
</dbReference>
<dbReference type="GO" id="GO:0045182">
    <property type="term" value="F:translation regulator activity"/>
    <property type="evidence" value="ECO:0007669"/>
    <property type="project" value="TreeGrafter"/>
</dbReference>
<evidence type="ECO:0000313" key="4">
    <source>
        <dbReference type="EMBL" id="CAF5035949.1"/>
    </source>
</evidence>
<evidence type="ECO:0000313" key="3">
    <source>
        <dbReference type="EMBL" id="CAF4955961.1"/>
    </source>
</evidence>
<sequence>MEDLSVEVGHPNGAYYKAYVHDVDENGVNITYDQDYFPPTKISFSENRLRLPPDSNDLKKLSPGDP</sequence>
<dbReference type="Pfam" id="PF18336">
    <property type="entry name" value="Tudor_FRX1"/>
    <property type="match status" value="1"/>
</dbReference>
<proteinExistence type="predicted"/>
<dbReference type="EMBL" id="CAJOBR010023649">
    <property type="protein sequence ID" value="CAF4955961.1"/>
    <property type="molecule type" value="Genomic_DNA"/>
</dbReference>
<name>A0A821Y1C3_9BILA</name>
<feature type="compositionally biased region" description="Basic and acidic residues" evidence="1">
    <location>
        <begin position="47"/>
        <end position="66"/>
    </location>
</feature>
<feature type="domain" description="Agenet-like" evidence="2">
    <location>
        <begin position="4"/>
        <end position="53"/>
    </location>
</feature>
<dbReference type="EMBL" id="CAJOBR010044987">
    <property type="protein sequence ID" value="CAF5035949.1"/>
    <property type="molecule type" value="Genomic_DNA"/>
</dbReference>
<dbReference type="Proteomes" id="UP000663848">
    <property type="component" value="Unassembled WGS sequence"/>
</dbReference>
<accession>A0A821Y1C3</accession>
<dbReference type="GO" id="GO:0048513">
    <property type="term" value="P:animal organ development"/>
    <property type="evidence" value="ECO:0007669"/>
    <property type="project" value="TreeGrafter"/>
</dbReference>
<feature type="region of interest" description="Disordered" evidence="1">
    <location>
        <begin position="46"/>
        <end position="66"/>
    </location>
</feature>
<dbReference type="PANTHER" id="PTHR10603:SF7">
    <property type="entry name" value="FRAGILE X MESSENGER RIBONUCLEOPROTEIN 1 HOMOLOG"/>
    <property type="match status" value="1"/>
</dbReference>
<dbReference type="Gene3D" id="2.30.30.140">
    <property type="match status" value="1"/>
</dbReference>
<dbReference type="AlphaFoldDB" id="A0A821Y1C3"/>
<evidence type="ECO:0000313" key="5">
    <source>
        <dbReference type="Proteomes" id="UP000663848"/>
    </source>
</evidence>
<evidence type="ECO:0000256" key="1">
    <source>
        <dbReference type="SAM" id="MobiDB-lite"/>
    </source>
</evidence>
<dbReference type="GO" id="GO:0005634">
    <property type="term" value="C:nucleus"/>
    <property type="evidence" value="ECO:0007669"/>
    <property type="project" value="TreeGrafter"/>
</dbReference>
<dbReference type="GO" id="GO:0051028">
    <property type="term" value="P:mRNA transport"/>
    <property type="evidence" value="ECO:0007669"/>
    <property type="project" value="TreeGrafter"/>
</dbReference>
<dbReference type="GO" id="GO:0043488">
    <property type="term" value="P:regulation of mRNA stability"/>
    <property type="evidence" value="ECO:0007669"/>
    <property type="project" value="TreeGrafter"/>
</dbReference>
<reference evidence="3" key="1">
    <citation type="submission" date="2021-02" db="EMBL/GenBank/DDBJ databases">
        <authorList>
            <person name="Nowell W R."/>
        </authorList>
    </citation>
    <scope>NUCLEOTIDE SEQUENCE</scope>
</reference>
<gene>
    <name evidence="3" type="ORF">QYT958_LOCUS33874</name>
    <name evidence="4" type="ORF">QYT958_LOCUS41027</name>
</gene>
<dbReference type="GO" id="GO:0045727">
    <property type="term" value="P:positive regulation of translation"/>
    <property type="evidence" value="ECO:0007669"/>
    <property type="project" value="TreeGrafter"/>
</dbReference>
<feature type="non-terminal residue" evidence="3">
    <location>
        <position position="1"/>
    </location>
</feature>
<protein>
    <recommendedName>
        <fullName evidence="2">Agenet-like domain-containing protein</fullName>
    </recommendedName>
</protein>
<evidence type="ECO:0000259" key="2">
    <source>
        <dbReference type="Pfam" id="PF18336"/>
    </source>
</evidence>